<dbReference type="AlphaFoldDB" id="A0A067MFC0"/>
<evidence type="ECO:0000256" key="1">
    <source>
        <dbReference type="SAM" id="Phobius"/>
    </source>
</evidence>
<accession>A0A067MFC0</accession>
<evidence type="ECO:0000313" key="3">
    <source>
        <dbReference type="Proteomes" id="UP000027195"/>
    </source>
</evidence>
<evidence type="ECO:0000313" key="2">
    <source>
        <dbReference type="EMBL" id="KDQ10286.1"/>
    </source>
</evidence>
<proteinExistence type="predicted"/>
<sequence length="124" mass="14850">MFLILRSRSTAVLPGLLVSDARIFSSLFPRFSLHFLIFSFPIFGYYKSRTRRLFRLRGFFVAFPWCYNLCFLSGLSRYLFMFILSRRTFMFTASHPHVHSVPFSFLFHRHEPNLRFYDQCSSAH</sequence>
<dbReference type="Proteomes" id="UP000027195">
    <property type="component" value="Unassembled WGS sequence"/>
</dbReference>
<keyword evidence="3" id="KW-1185">Reference proteome</keyword>
<organism evidence="2 3">
    <name type="scientific">Botryobasidium botryosum (strain FD-172 SS1)</name>
    <dbReference type="NCBI Taxonomy" id="930990"/>
    <lineage>
        <taxon>Eukaryota</taxon>
        <taxon>Fungi</taxon>
        <taxon>Dikarya</taxon>
        <taxon>Basidiomycota</taxon>
        <taxon>Agaricomycotina</taxon>
        <taxon>Agaricomycetes</taxon>
        <taxon>Cantharellales</taxon>
        <taxon>Botryobasidiaceae</taxon>
        <taxon>Botryobasidium</taxon>
    </lineage>
</organism>
<dbReference type="EMBL" id="KL198069">
    <property type="protein sequence ID" value="KDQ10286.1"/>
    <property type="molecule type" value="Genomic_DNA"/>
</dbReference>
<keyword evidence="1" id="KW-0812">Transmembrane</keyword>
<gene>
    <name evidence="2" type="ORF">BOTBODRAFT_497750</name>
</gene>
<reference evidence="3" key="1">
    <citation type="journal article" date="2014" name="Proc. Natl. Acad. Sci. U.S.A.">
        <title>Extensive sampling of basidiomycete genomes demonstrates inadequacy of the white-rot/brown-rot paradigm for wood decay fungi.</title>
        <authorList>
            <person name="Riley R."/>
            <person name="Salamov A.A."/>
            <person name="Brown D.W."/>
            <person name="Nagy L.G."/>
            <person name="Floudas D."/>
            <person name="Held B.W."/>
            <person name="Levasseur A."/>
            <person name="Lombard V."/>
            <person name="Morin E."/>
            <person name="Otillar R."/>
            <person name="Lindquist E.A."/>
            <person name="Sun H."/>
            <person name="LaButti K.M."/>
            <person name="Schmutz J."/>
            <person name="Jabbour D."/>
            <person name="Luo H."/>
            <person name="Baker S.E."/>
            <person name="Pisabarro A.G."/>
            <person name="Walton J.D."/>
            <person name="Blanchette R.A."/>
            <person name="Henrissat B."/>
            <person name="Martin F."/>
            <person name="Cullen D."/>
            <person name="Hibbett D.S."/>
            <person name="Grigoriev I.V."/>
        </authorList>
    </citation>
    <scope>NUCLEOTIDE SEQUENCE [LARGE SCALE GENOMIC DNA]</scope>
    <source>
        <strain evidence="3">FD-172 SS1</strain>
    </source>
</reference>
<keyword evidence="1" id="KW-0472">Membrane</keyword>
<protein>
    <submittedName>
        <fullName evidence="2">Uncharacterized protein</fullName>
    </submittedName>
</protein>
<keyword evidence="1" id="KW-1133">Transmembrane helix</keyword>
<dbReference type="HOGENOM" id="CLU_2003541_0_0_1"/>
<dbReference type="InParanoid" id="A0A067MFC0"/>
<feature type="transmembrane region" description="Helical" evidence="1">
    <location>
        <begin position="31"/>
        <end position="46"/>
    </location>
</feature>
<name>A0A067MFC0_BOTB1</name>
<feature type="transmembrane region" description="Helical" evidence="1">
    <location>
        <begin position="58"/>
        <end position="80"/>
    </location>
</feature>